<accession>A0A8U0HY18</accession>
<proteinExistence type="predicted"/>
<gene>
    <name evidence="5" type="ORF">M0R89_07090</name>
</gene>
<dbReference type="InterPro" id="IPR020476">
    <property type="entry name" value="Nudix_hydrolase"/>
</dbReference>
<dbReference type="RefSeq" id="WP_248651855.1">
    <property type="nucleotide sequence ID" value="NZ_CP096659.1"/>
</dbReference>
<keyword evidence="2" id="KW-0378">Hydrolase</keyword>
<dbReference type="PROSITE" id="PS00893">
    <property type="entry name" value="NUDIX_BOX"/>
    <property type="match status" value="1"/>
</dbReference>
<feature type="domain" description="Nudix hydrolase" evidence="4">
    <location>
        <begin position="60"/>
        <end position="193"/>
    </location>
</feature>
<comment type="cofactor">
    <cofactor evidence="1">
        <name>Mg(2+)</name>
        <dbReference type="ChEBI" id="CHEBI:18420"/>
    </cofactor>
</comment>
<dbReference type="InterPro" id="IPR000086">
    <property type="entry name" value="NUDIX_hydrolase_dom"/>
</dbReference>
<dbReference type="GeneID" id="72184951"/>
<protein>
    <submittedName>
        <fullName evidence="5">NUDIX domain-containing protein</fullName>
    </submittedName>
</protein>
<sequence length="194" mass="21647">MNSNRRAEIRDEVEKRAEEVLSGVKSRWGDVPRLDPLTVEPLPHHETAFPESAAAFFDRFYPYAAGAAVTDDEGRLLCVYSPARDEWETPGGAGESGEEPAETARRETREETGIECELTGVLQTRTMELDLGEPERLPIPVVEFTGRVVGGAELTADEIEDHGEISDLDWFGPDELPSHVREYEQKVAHLRSLD</sequence>
<dbReference type="KEGG" id="halx:M0R89_07090"/>
<dbReference type="PANTHER" id="PTHR43046:SF14">
    <property type="entry name" value="MUTT_NUDIX FAMILY PROTEIN"/>
    <property type="match status" value="1"/>
</dbReference>
<dbReference type="GO" id="GO:0016787">
    <property type="term" value="F:hydrolase activity"/>
    <property type="evidence" value="ECO:0007669"/>
    <property type="project" value="UniProtKB-KW"/>
</dbReference>
<feature type="region of interest" description="Disordered" evidence="3">
    <location>
        <begin position="85"/>
        <end position="112"/>
    </location>
</feature>
<dbReference type="InterPro" id="IPR020084">
    <property type="entry name" value="NUDIX_hydrolase_CS"/>
</dbReference>
<evidence type="ECO:0000313" key="5">
    <source>
        <dbReference type="EMBL" id="UPV75818.1"/>
    </source>
</evidence>
<dbReference type="PRINTS" id="PR00502">
    <property type="entry name" value="NUDIXFAMILY"/>
</dbReference>
<evidence type="ECO:0000259" key="4">
    <source>
        <dbReference type="PROSITE" id="PS51462"/>
    </source>
</evidence>
<reference evidence="5 6" key="1">
    <citation type="submission" date="2022-04" db="EMBL/GenBank/DDBJ databases">
        <title>Diverse halophilic archaea isolated from saline environments.</title>
        <authorList>
            <person name="Cui H.-L."/>
        </authorList>
    </citation>
    <scope>NUCLEOTIDE SEQUENCE [LARGE SCALE GENOMIC DNA]</scope>
    <source>
        <strain evidence="5 6">XZYJT49</strain>
    </source>
</reference>
<dbReference type="PANTHER" id="PTHR43046">
    <property type="entry name" value="GDP-MANNOSE MANNOSYL HYDROLASE"/>
    <property type="match status" value="1"/>
</dbReference>
<dbReference type="EMBL" id="CP096659">
    <property type="protein sequence ID" value="UPV75818.1"/>
    <property type="molecule type" value="Genomic_DNA"/>
</dbReference>
<dbReference type="SUPFAM" id="SSF55811">
    <property type="entry name" value="Nudix"/>
    <property type="match status" value="1"/>
</dbReference>
<dbReference type="AlphaFoldDB" id="A0A8U0HY18"/>
<dbReference type="Gene3D" id="3.90.79.10">
    <property type="entry name" value="Nucleoside Triphosphate Pyrophosphohydrolase"/>
    <property type="match status" value="1"/>
</dbReference>
<keyword evidence="6" id="KW-1185">Reference proteome</keyword>
<evidence type="ECO:0000256" key="2">
    <source>
        <dbReference type="ARBA" id="ARBA00022801"/>
    </source>
</evidence>
<evidence type="ECO:0000313" key="6">
    <source>
        <dbReference type="Proteomes" id="UP000830729"/>
    </source>
</evidence>
<dbReference type="Pfam" id="PF00293">
    <property type="entry name" value="NUDIX"/>
    <property type="match status" value="1"/>
</dbReference>
<name>A0A8U0HY18_9EURY</name>
<dbReference type="InterPro" id="IPR015797">
    <property type="entry name" value="NUDIX_hydrolase-like_dom_sf"/>
</dbReference>
<feature type="compositionally biased region" description="Basic and acidic residues" evidence="3">
    <location>
        <begin position="102"/>
        <end position="112"/>
    </location>
</feature>
<dbReference type="Proteomes" id="UP000830729">
    <property type="component" value="Chromosome"/>
</dbReference>
<dbReference type="PROSITE" id="PS51462">
    <property type="entry name" value="NUDIX"/>
    <property type="match status" value="1"/>
</dbReference>
<organism evidence="5 6">
    <name type="scientific">Halorussus limi</name>
    <dbReference type="NCBI Taxonomy" id="2938695"/>
    <lineage>
        <taxon>Archaea</taxon>
        <taxon>Methanobacteriati</taxon>
        <taxon>Methanobacteriota</taxon>
        <taxon>Stenosarchaea group</taxon>
        <taxon>Halobacteria</taxon>
        <taxon>Halobacteriales</taxon>
        <taxon>Haladaptataceae</taxon>
        <taxon>Halorussus</taxon>
    </lineage>
</organism>
<evidence type="ECO:0000256" key="3">
    <source>
        <dbReference type="SAM" id="MobiDB-lite"/>
    </source>
</evidence>
<evidence type="ECO:0000256" key="1">
    <source>
        <dbReference type="ARBA" id="ARBA00001946"/>
    </source>
</evidence>